<comment type="caution">
    <text evidence="1">The sequence shown here is derived from an EMBL/GenBank/DDBJ whole genome shotgun (WGS) entry which is preliminary data.</text>
</comment>
<keyword evidence="2" id="KW-1185">Reference proteome</keyword>
<dbReference type="Proteomes" id="UP000812013">
    <property type="component" value="Unassembled WGS sequence"/>
</dbReference>
<organism evidence="1 2">
    <name type="scientific">Streptomyces bambusae</name>
    <dbReference type="NCBI Taxonomy" id="1550616"/>
    <lineage>
        <taxon>Bacteria</taxon>
        <taxon>Bacillati</taxon>
        <taxon>Actinomycetota</taxon>
        <taxon>Actinomycetes</taxon>
        <taxon>Kitasatosporales</taxon>
        <taxon>Streptomycetaceae</taxon>
        <taxon>Streptomyces</taxon>
    </lineage>
</organism>
<protein>
    <submittedName>
        <fullName evidence="1">Uncharacterized protein</fullName>
    </submittedName>
</protein>
<name>A0ABS6ZFP7_9ACTN</name>
<dbReference type="EMBL" id="WTFF01000263">
    <property type="protein sequence ID" value="MBW5485526.1"/>
    <property type="molecule type" value="Genomic_DNA"/>
</dbReference>
<gene>
    <name evidence="1" type="ORF">GPJ59_27560</name>
</gene>
<sequence>MAGGCDGVMDAVLELSDDGAELLALDGDLSAAAVAAALELIADHNDEEGRGGDVVRRLLAADGLLAPGGVRLRDPGTGAVIPPSCCFGLESWREWAALARREEPAWLGHGPVPVLEFGRRLVRISDGRAVVTLRVDRVPDLLYEVQTQLIGFLARVEEWGGSRLAQVLDREFHVTRGA</sequence>
<reference evidence="1 2" key="1">
    <citation type="submission" date="2019-12" db="EMBL/GenBank/DDBJ databases">
        <title>Genome sequence of Streptomyces bambusae.</title>
        <authorList>
            <person name="Bansal K."/>
            <person name="Choksket S."/>
            <person name="Korpole S."/>
            <person name="Patil P.B."/>
        </authorList>
    </citation>
    <scope>NUCLEOTIDE SEQUENCE [LARGE SCALE GENOMIC DNA]</scope>
    <source>
        <strain evidence="1 2">SK60</strain>
    </source>
</reference>
<evidence type="ECO:0000313" key="2">
    <source>
        <dbReference type="Proteomes" id="UP000812013"/>
    </source>
</evidence>
<evidence type="ECO:0000313" key="1">
    <source>
        <dbReference type="EMBL" id="MBW5485526.1"/>
    </source>
</evidence>
<dbReference type="RefSeq" id="WP_219670421.1">
    <property type="nucleotide sequence ID" value="NZ_WTFF01000263.1"/>
</dbReference>
<proteinExistence type="predicted"/>
<accession>A0ABS6ZFP7</accession>